<keyword evidence="2" id="KW-1185">Reference proteome</keyword>
<protein>
    <submittedName>
        <fullName evidence="1">Uncharacterized protein</fullName>
    </submittedName>
</protein>
<evidence type="ECO:0000313" key="1">
    <source>
        <dbReference type="EMBL" id="KAF4504470.1"/>
    </source>
</evidence>
<accession>A0A8H4LSH8</accession>
<sequence length="125" mass="13779">MSLLFSARLSSGVDKEMQILGKSVEHACQAGLDMAPELCPDCGQSKYMRIRRGPCNHCEGKHQGYYVRPTAKNCNGSNCDGGRKKSDGKKCCIDCLGTGRKLTRCEAPFCVNGFVEYSCKDEFHD</sequence>
<organism evidence="1 2">
    <name type="scientific">Ophiocordyceps sinensis</name>
    <dbReference type="NCBI Taxonomy" id="72228"/>
    <lineage>
        <taxon>Eukaryota</taxon>
        <taxon>Fungi</taxon>
        <taxon>Dikarya</taxon>
        <taxon>Ascomycota</taxon>
        <taxon>Pezizomycotina</taxon>
        <taxon>Sordariomycetes</taxon>
        <taxon>Hypocreomycetidae</taxon>
        <taxon>Hypocreales</taxon>
        <taxon>Ophiocordycipitaceae</taxon>
        <taxon>Ophiocordyceps</taxon>
    </lineage>
</organism>
<proteinExistence type="predicted"/>
<name>A0A8H4LSH8_9HYPO</name>
<dbReference type="AlphaFoldDB" id="A0A8H4LSH8"/>
<dbReference type="OrthoDB" id="5371535at2759"/>
<evidence type="ECO:0000313" key="2">
    <source>
        <dbReference type="Proteomes" id="UP000557566"/>
    </source>
</evidence>
<comment type="caution">
    <text evidence="1">The sequence shown here is derived from an EMBL/GenBank/DDBJ whole genome shotgun (WGS) entry which is preliminary data.</text>
</comment>
<dbReference type="Proteomes" id="UP000557566">
    <property type="component" value="Unassembled WGS sequence"/>
</dbReference>
<dbReference type="EMBL" id="JAAVMX010000009">
    <property type="protein sequence ID" value="KAF4504470.1"/>
    <property type="molecule type" value="Genomic_DNA"/>
</dbReference>
<reference evidence="1 2" key="1">
    <citation type="journal article" date="2020" name="Genome Biol. Evol.">
        <title>A new high-quality draft genome assembly of the Chinese cordyceps Ophiocordyceps sinensis.</title>
        <authorList>
            <person name="Shu R."/>
            <person name="Zhang J."/>
            <person name="Meng Q."/>
            <person name="Zhang H."/>
            <person name="Zhou G."/>
            <person name="Li M."/>
            <person name="Wu P."/>
            <person name="Zhao Y."/>
            <person name="Chen C."/>
            <person name="Qin Q."/>
        </authorList>
    </citation>
    <scope>NUCLEOTIDE SEQUENCE [LARGE SCALE GENOMIC DNA]</scope>
    <source>
        <strain evidence="1 2">IOZ07</strain>
    </source>
</reference>
<gene>
    <name evidence="1" type="ORF">G6O67_007920</name>
</gene>